<gene>
    <name evidence="1" type="ORF">GLOINDRAFT_23578</name>
</gene>
<protein>
    <submittedName>
        <fullName evidence="1">Uncharacterized protein</fullName>
    </submittedName>
</protein>
<organism evidence="1">
    <name type="scientific">Rhizophagus irregularis (strain DAOM 181602 / DAOM 197198 / MUCL 43194)</name>
    <name type="common">Arbuscular mycorrhizal fungus</name>
    <name type="synonym">Glomus intraradices</name>
    <dbReference type="NCBI Taxonomy" id="747089"/>
    <lineage>
        <taxon>Eukaryota</taxon>
        <taxon>Fungi</taxon>
        <taxon>Fungi incertae sedis</taxon>
        <taxon>Mucoromycota</taxon>
        <taxon>Glomeromycotina</taxon>
        <taxon>Glomeromycetes</taxon>
        <taxon>Glomerales</taxon>
        <taxon>Glomeraceae</taxon>
        <taxon>Rhizophagus</taxon>
    </lineage>
</organism>
<sequence>MSVLEIVSYLDTEFQREIGSDVDTESQREVLKNFIKKIFHTFIYPTWMLIPDKF</sequence>
<accession>U9U5R3</accession>
<dbReference type="AlphaFoldDB" id="U9U5R3"/>
<dbReference type="EMBL" id="KI281710">
    <property type="protein sequence ID" value="ESA15710.1"/>
    <property type="molecule type" value="Genomic_DNA"/>
</dbReference>
<proteinExistence type="predicted"/>
<evidence type="ECO:0000313" key="1">
    <source>
        <dbReference type="EMBL" id="ESA15710.1"/>
    </source>
</evidence>
<dbReference type="HOGENOM" id="CLU_3051494_0_0_1"/>
<reference evidence="1" key="1">
    <citation type="submission" date="2013-07" db="EMBL/GenBank/DDBJ databases">
        <title>The genome of an arbuscular mycorrhizal fungus provides insights into the evolution of the oldest plant symbiosis.</title>
        <authorList>
            <consortium name="DOE Joint Genome Institute"/>
            <person name="Tisserant E."/>
            <person name="Malbreil M."/>
            <person name="Kuo A."/>
            <person name="Kohler A."/>
            <person name="Symeonidi A."/>
            <person name="Balestrini R."/>
            <person name="Charron P."/>
            <person name="Duensing N."/>
            <person name="Frei-dit-Frey N."/>
            <person name="Gianinazzi-Pearson V."/>
            <person name="Gilbert B."/>
            <person name="Handa Y."/>
            <person name="Hijri M."/>
            <person name="Kaul R."/>
            <person name="Kawaguchi M."/>
            <person name="Krajinski F."/>
            <person name="Lammers P."/>
            <person name="Lapierre D."/>
            <person name="Masclaux F.G."/>
            <person name="Murat C."/>
            <person name="Morin E."/>
            <person name="Ndikumana S."/>
            <person name="Pagni M."/>
            <person name="Petitpierre D."/>
            <person name="Requena N."/>
            <person name="Rosikiewicz P."/>
            <person name="Riley R."/>
            <person name="Saito K."/>
            <person name="San Clemente H."/>
            <person name="Shapiro H."/>
            <person name="van Tuinen D."/>
            <person name="Becard G."/>
            <person name="Bonfante P."/>
            <person name="Paszkowski U."/>
            <person name="Shachar-Hill Y."/>
            <person name="Young J.P."/>
            <person name="Sanders I.R."/>
            <person name="Henrissat B."/>
            <person name="Rensing S.A."/>
            <person name="Grigoriev I.V."/>
            <person name="Corradi N."/>
            <person name="Roux C."/>
            <person name="Martin F."/>
        </authorList>
    </citation>
    <scope>NUCLEOTIDE SEQUENCE</scope>
    <source>
        <strain evidence="1">DAOM 197198</strain>
    </source>
</reference>
<name>U9U5R3_RHIID</name>